<keyword evidence="4 8" id="KW-0812">Transmembrane</keyword>
<dbReference type="Proteomes" id="UP000030146">
    <property type="component" value="Unassembled WGS sequence"/>
</dbReference>
<dbReference type="RefSeq" id="WP_039421788.1">
    <property type="nucleotide sequence ID" value="NZ_JRAI01000067.1"/>
</dbReference>
<protein>
    <submittedName>
        <fullName evidence="10">Rod shape-determining protein MreD</fullName>
    </submittedName>
</protein>
<dbReference type="OrthoDB" id="1132160at2"/>
<keyword evidence="12" id="KW-1185">Reference proteome</keyword>
<feature type="transmembrane region" description="Helical" evidence="8">
    <location>
        <begin position="7"/>
        <end position="28"/>
    </location>
</feature>
<evidence type="ECO:0000256" key="4">
    <source>
        <dbReference type="ARBA" id="ARBA00022692"/>
    </source>
</evidence>
<evidence type="ECO:0000313" key="11">
    <source>
        <dbReference type="Proteomes" id="UP000030130"/>
    </source>
</evidence>
<comment type="caution">
    <text evidence="10">The sequence shown here is derived from an EMBL/GenBank/DDBJ whole genome shotgun (WGS) entry which is preliminary data.</text>
</comment>
<feature type="transmembrane region" description="Helical" evidence="8">
    <location>
        <begin position="34"/>
        <end position="54"/>
    </location>
</feature>
<dbReference type="Proteomes" id="UP000030130">
    <property type="component" value="Unassembled WGS sequence"/>
</dbReference>
<comment type="similarity">
    <text evidence="2">Belongs to the MreD family.</text>
</comment>
<dbReference type="STRING" id="111105.HR09_10925"/>
<dbReference type="eggNOG" id="ENOG50315DF">
    <property type="taxonomic scope" value="Bacteria"/>
</dbReference>
<evidence type="ECO:0000256" key="5">
    <source>
        <dbReference type="ARBA" id="ARBA00022960"/>
    </source>
</evidence>
<accession>A0A0A2GRE7</accession>
<evidence type="ECO:0000313" key="9">
    <source>
        <dbReference type="EMBL" id="KGN84629.1"/>
    </source>
</evidence>
<name>A0A0A2GRE7_9PORP</name>
<evidence type="ECO:0000256" key="8">
    <source>
        <dbReference type="SAM" id="Phobius"/>
    </source>
</evidence>
<reference evidence="9 11" key="1">
    <citation type="submission" date="2014-08" db="EMBL/GenBank/DDBJ databases">
        <title>Porphyromonas gulae strain:COT-052_OH1451 Genome sequencing.</title>
        <authorList>
            <person name="Wallis C."/>
            <person name="Deusch O."/>
            <person name="O'Flynn C."/>
            <person name="Davis I."/>
            <person name="Jospin G."/>
            <person name="Darling A.E."/>
            <person name="Coil D.A."/>
            <person name="Alexiev A."/>
            <person name="Horsfall A."/>
            <person name="Kirkwood N."/>
            <person name="Harris S."/>
            <person name="Eisen J.A."/>
        </authorList>
    </citation>
    <scope>NUCLEOTIDE SEQUENCE [LARGE SCALE GENOMIC DNA]</scope>
    <source>
        <strain evidence="11">COT-052 OH1451</strain>
        <strain evidence="9">COT-052_OH1451</strain>
    </source>
</reference>
<proteinExistence type="inferred from homology"/>
<reference evidence="10 12" key="2">
    <citation type="submission" date="2014-08" db="EMBL/GenBank/DDBJ databases">
        <title>Porphyromonas gulae strain:COT-052_OH3439 Genome sequencing.</title>
        <authorList>
            <person name="Wallis C."/>
            <person name="Deusch O."/>
            <person name="O'Flynn C."/>
            <person name="Davis I."/>
            <person name="Jospin G."/>
            <person name="Darling A.E."/>
            <person name="Coil D.A."/>
            <person name="Alexiev A."/>
            <person name="Horsfall A."/>
            <person name="Kirkwood N."/>
            <person name="Harris S."/>
            <person name="Eisen J.A."/>
        </authorList>
    </citation>
    <scope>NUCLEOTIDE SEQUENCE [LARGE SCALE GENOMIC DNA]</scope>
    <source>
        <strain evidence="12">COT-052 OH3439</strain>
        <strain evidence="10">COT-052_OH3439</strain>
    </source>
</reference>
<dbReference type="EMBL" id="JRAK01000139">
    <property type="protein sequence ID" value="KGN84782.1"/>
    <property type="molecule type" value="Genomic_DNA"/>
</dbReference>
<evidence type="ECO:0000256" key="1">
    <source>
        <dbReference type="ARBA" id="ARBA00004651"/>
    </source>
</evidence>
<keyword evidence="5" id="KW-0133">Cell shape</keyword>
<evidence type="ECO:0000313" key="12">
    <source>
        <dbReference type="Proteomes" id="UP000030146"/>
    </source>
</evidence>
<sequence length="172" mass="19451">MIREIRFFSAAVLLVLLQVWVFNYIFLFKVATPFVYIYALMLLPLNMSVSALLWRAFIIGMLLDILSGVPGLHAASLTATAFVRNGLARPFLDKDSDLGYPPSARNLKVGVYVFVLELTVIHHLLLFILDSWSLLSVPYMLLRTGASILLTYLLLLIMNSLFGKRLKMPENE</sequence>
<keyword evidence="3" id="KW-1003">Cell membrane</keyword>
<evidence type="ECO:0000256" key="6">
    <source>
        <dbReference type="ARBA" id="ARBA00022989"/>
    </source>
</evidence>
<evidence type="ECO:0000256" key="2">
    <source>
        <dbReference type="ARBA" id="ARBA00007776"/>
    </source>
</evidence>
<feature type="transmembrane region" description="Helical" evidence="8">
    <location>
        <begin position="141"/>
        <end position="162"/>
    </location>
</feature>
<evidence type="ECO:0000256" key="3">
    <source>
        <dbReference type="ARBA" id="ARBA00022475"/>
    </source>
</evidence>
<dbReference type="InterPro" id="IPR007227">
    <property type="entry name" value="Cell_shape_determining_MreD"/>
</dbReference>
<dbReference type="GO" id="GO:0005886">
    <property type="term" value="C:plasma membrane"/>
    <property type="evidence" value="ECO:0007669"/>
    <property type="project" value="UniProtKB-SubCell"/>
</dbReference>
<dbReference type="NCBIfam" id="TIGR03426">
    <property type="entry name" value="shape_MreD"/>
    <property type="match status" value="1"/>
</dbReference>
<evidence type="ECO:0000256" key="7">
    <source>
        <dbReference type="ARBA" id="ARBA00023136"/>
    </source>
</evidence>
<keyword evidence="7 8" id="KW-0472">Membrane</keyword>
<keyword evidence="6 8" id="KW-1133">Transmembrane helix</keyword>
<feature type="transmembrane region" description="Helical" evidence="8">
    <location>
        <begin position="109"/>
        <end position="129"/>
    </location>
</feature>
<comment type="subcellular location">
    <subcellularLocation>
        <location evidence="1">Cell membrane</location>
        <topology evidence="1">Multi-pass membrane protein</topology>
    </subcellularLocation>
</comment>
<evidence type="ECO:0000313" key="10">
    <source>
        <dbReference type="EMBL" id="KGN84782.1"/>
    </source>
</evidence>
<dbReference type="EMBL" id="JRAI01000067">
    <property type="protein sequence ID" value="KGN84629.1"/>
    <property type="molecule type" value="Genomic_DNA"/>
</dbReference>
<gene>
    <name evidence="9" type="ORF">HR08_08685</name>
    <name evidence="10" type="ORF">HR15_10515</name>
</gene>
<dbReference type="GO" id="GO:0008360">
    <property type="term" value="P:regulation of cell shape"/>
    <property type="evidence" value="ECO:0007669"/>
    <property type="project" value="UniProtKB-KW"/>
</dbReference>
<organism evidence="10 12">
    <name type="scientific">Porphyromonas gulae</name>
    <dbReference type="NCBI Taxonomy" id="111105"/>
    <lineage>
        <taxon>Bacteria</taxon>
        <taxon>Pseudomonadati</taxon>
        <taxon>Bacteroidota</taxon>
        <taxon>Bacteroidia</taxon>
        <taxon>Bacteroidales</taxon>
        <taxon>Porphyromonadaceae</taxon>
        <taxon>Porphyromonas</taxon>
    </lineage>
</organism>
<dbReference type="AlphaFoldDB" id="A0A0A2GRE7"/>